<proteinExistence type="predicted"/>
<keyword evidence="1" id="KW-0732">Signal</keyword>
<accession>A0A2P5TIC1</accession>
<dbReference type="EMBL" id="MPZM01000062">
    <property type="protein sequence ID" value="PPL14462.1"/>
    <property type="molecule type" value="Genomic_DNA"/>
</dbReference>
<protein>
    <submittedName>
        <fullName evidence="2">Uncharacterized protein</fullName>
    </submittedName>
</protein>
<organism evidence="2 3">
    <name type="scientific">Oceanisphaera arctica</name>
    <dbReference type="NCBI Taxonomy" id="641510"/>
    <lineage>
        <taxon>Bacteria</taxon>
        <taxon>Pseudomonadati</taxon>
        <taxon>Pseudomonadota</taxon>
        <taxon>Gammaproteobacteria</taxon>
        <taxon>Aeromonadales</taxon>
        <taxon>Aeromonadaceae</taxon>
        <taxon>Oceanisphaera</taxon>
    </lineage>
</organism>
<keyword evidence="3" id="KW-1185">Reference proteome</keyword>
<feature type="chain" id="PRO_5015178106" evidence="1">
    <location>
        <begin position="19"/>
        <end position="149"/>
    </location>
</feature>
<sequence length="149" mass="17225">MRNFLLLVLLLFMNQANALPTRAYVATEEQERSALCAIEELPNTVHQNLLDASLRFLSDQDRIAISEAYQVDDVPRSLTRCYPVHAAITLGKSYSEREFAHFYDLSERFMRFHLLLEVAKKSGRLTPKQIGKAKEANFESMRKINLELY</sequence>
<dbReference type="RefSeq" id="WP_104488328.1">
    <property type="nucleotide sequence ID" value="NZ_BMYB01000005.1"/>
</dbReference>
<comment type="caution">
    <text evidence="2">The sequence shown here is derived from an EMBL/GenBank/DDBJ whole genome shotgun (WGS) entry which is preliminary data.</text>
</comment>
<gene>
    <name evidence="2" type="ORF">UN63_15645</name>
</gene>
<evidence type="ECO:0000313" key="2">
    <source>
        <dbReference type="EMBL" id="PPL14462.1"/>
    </source>
</evidence>
<evidence type="ECO:0000256" key="1">
    <source>
        <dbReference type="SAM" id="SignalP"/>
    </source>
</evidence>
<dbReference type="Proteomes" id="UP000242231">
    <property type="component" value="Unassembled WGS sequence"/>
</dbReference>
<name>A0A2P5TIC1_9GAMM</name>
<reference evidence="3" key="1">
    <citation type="submission" date="2016-11" db="EMBL/GenBank/DDBJ databases">
        <authorList>
            <person name="Sisinthy S."/>
            <person name="Ara S."/>
            <person name="Gundlapally S.R."/>
        </authorList>
    </citation>
    <scope>NUCLEOTIDE SEQUENCE [LARGE SCALE GENOMIC DNA]</scope>
    <source>
        <strain evidence="3">V1-41</strain>
    </source>
</reference>
<feature type="signal peptide" evidence="1">
    <location>
        <begin position="1"/>
        <end position="18"/>
    </location>
</feature>
<dbReference type="AlphaFoldDB" id="A0A2P5TIC1"/>
<evidence type="ECO:0000313" key="3">
    <source>
        <dbReference type="Proteomes" id="UP000242231"/>
    </source>
</evidence>